<organism evidence="2">
    <name type="scientific">Ranid herpesvirus 1</name>
    <name type="common">Lucke tumor herpesvirus</name>
    <dbReference type="NCBI Taxonomy" id="85655"/>
    <lineage>
        <taxon>Viruses</taxon>
        <taxon>Duplodnaviria</taxon>
        <taxon>Heunggongvirae</taxon>
        <taxon>Peploviricota</taxon>
        <taxon>Herviviricetes</taxon>
        <taxon>Herpesvirales</taxon>
        <taxon>Alloherpesviridae</taxon>
        <taxon>Batravirus</taxon>
        <taxon>Batravirus ranidallo1</taxon>
    </lineage>
</organism>
<dbReference type="EMBL" id="DQ665917">
    <property type="protein sequence ID" value="ABG25793.1"/>
    <property type="molecule type" value="Genomic_DNA"/>
</dbReference>
<dbReference type="Proteomes" id="UP000011238">
    <property type="component" value="Segment"/>
</dbReference>
<accession>Q14VM5</accession>
<protein>
    <submittedName>
        <fullName evidence="1">ORF105</fullName>
    </submittedName>
</protein>
<reference evidence="1 2" key="2">
    <citation type="journal article" date="2006" name="J. Gen. Virol.">
        <title>Genome sequences of two frog herpesviruses.</title>
        <authorList>
            <person name="Davison A.J."/>
            <person name="Cunningham C."/>
            <person name="Sauerbier W."/>
            <person name="McKinnell R.G."/>
        </authorList>
    </citation>
    <scope>NUCLEOTIDE SEQUENCE [LARGE SCALE GENOMIC DNA]</scope>
    <source>
        <strain evidence="1 2">McKinnell</strain>
    </source>
</reference>
<keyword evidence="2" id="KW-1185">Reference proteome</keyword>
<reference evidence="2" key="1">
    <citation type="journal article" date="1999" name="J. Cancer Res. Clin. Oncol.">
        <title>Genomic studies of the Lucke tumor herpesvirus (RaHV-1).</title>
        <authorList>
            <person name="Davison A.J."/>
            <person name="Sauerbier W."/>
            <person name="Dolan A."/>
            <person name="Addison C."/>
            <person name="McKinnell R.G."/>
        </authorList>
    </citation>
    <scope>NUCLEOTIDE SEQUENCE [LARGE SCALE GENOMIC DNA]</scope>
    <source>
        <strain evidence="2">McKinnell</strain>
    </source>
</reference>
<dbReference type="GeneID" id="5141292"/>
<dbReference type="KEGG" id="vg:5141292"/>
<name>Q14VM5_9VIRU</name>
<evidence type="ECO:0000313" key="1">
    <source>
        <dbReference type="EMBL" id="ABG25793.1"/>
    </source>
</evidence>
<sequence length="210" mass="24456">MWICIPLERRSTDYGRAHRKLHSRLLDILMLPPRESATCERVWFTTYFCRAIGVLSAQAPHPPHSPHLQKVFSRLCEIAGTPHAPPCDVRNLVVCYLQMHSHPHPTTDWWIMENLLCAYLYITSPAHRTYHRTMLISMHLYTVQERANLMCPKRTPIPRNPSYPSCSSVCIETHQAHYIFPNELKPHLSATIGECPRAYHKCAHFLHREM</sequence>
<dbReference type="RefSeq" id="YP_656760.1">
    <property type="nucleotide sequence ID" value="NC_008211.1"/>
</dbReference>
<proteinExistence type="predicted"/>
<evidence type="ECO:0000313" key="2">
    <source>
        <dbReference type="Proteomes" id="UP000011238"/>
    </source>
</evidence>